<dbReference type="InterPro" id="IPR004358">
    <property type="entry name" value="Sig_transdc_His_kin-like_C"/>
</dbReference>
<feature type="compositionally biased region" description="Polar residues" evidence="7">
    <location>
        <begin position="53"/>
        <end position="64"/>
    </location>
</feature>
<protein>
    <recommendedName>
        <fullName evidence="2">histidine kinase</fullName>
        <ecNumber evidence="2">2.7.13.3</ecNumber>
    </recommendedName>
</protein>
<evidence type="ECO:0000256" key="4">
    <source>
        <dbReference type="ARBA" id="ARBA00022679"/>
    </source>
</evidence>
<evidence type="ECO:0000256" key="7">
    <source>
        <dbReference type="SAM" id="MobiDB-lite"/>
    </source>
</evidence>
<organism evidence="11">
    <name type="scientific">Bicosoecida sp. CB-2014</name>
    <dbReference type="NCBI Taxonomy" id="1486930"/>
    <lineage>
        <taxon>Eukaryota</taxon>
        <taxon>Sar</taxon>
        <taxon>Stramenopiles</taxon>
        <taxon>Bigyra</taxon>
        <taxon>Opalozoa</taxon>
        <taxon>Bicosoecida</taxon>
    </lineage>
</organism>
<dbReference type="SUPFAM" id="SSF55874">
    <property type="entry name" value="ATPase domain of HSP90 chaperone/DNA topoisomerase II/histidine kinase"/>
    <property type="match status" value="1"/>
</dbReference>
<feature type="region of interest" description="Disordered" evidence="7">
    <location>
        <begin position="772"/>
        <end position="800"/>
    </location>
</feature>
<evidence type="ECO:0000313" key="11">
    <source>
        <dbReference type="EMBL" id="CAD8919620.1"/>
    </source>
</evidence>
<dbReference type="CDD" id="cd17546">
    <property type="entry name" value="REC_hyHK_CKI1_RcsC-like"/>
    <property type="match status" value="1"/>
</dbReference>
<feature type="compositionally biased region" description="Polar residues" evidence="7">
    <location>
        <begin position="1"/>
        <end position="11"/>
    </location>
</feature>
<dbReference type="SMART" id="SM00448">
    <property type="entry name" value="REC"/>
    <property type="match status" value="1"/>
</dbReference>
<keyword evidence="8" id="KW-0472">Membrane</keyword>
<evidence type="ECO:0000256" key="5">
    <source>
        <dbReference type="ARBA" id="ARBA00022777"/>
    </source>
</evidence>
<dbReference type="InterPro" id="IPR003594">
    <property type="entry name" value="HATPase_dom"/>
</dbReference>
<dbReference type="InterPro" id="IPR005467">
    <property type="entry name" value="His_kinase_dom"/>
</dbReference>
<evidence type="ECO:0000256" key="1">
    <source>
        <dbReference type="ARBA" id="ARBA00000085"/>
    </source>
</evidence>
<feature type="region of interest" description="Disordered" evidence="7">
    <location>
        <begin position="1"/>
        <end position="76"/>
    </location>
</feature>
<dbReference type="InterPro" id="IPR036890">
    <property type="entry name" value="HATPase_C_sf"/>
</dbReference>
<feature type="modified residue" description="4-aspartylphosphate" evidence="6">
    <location>
        <position position="1025"/>
    </location>
</feature>
<keyword evidence="5" id="KW-0418">Kinase</keyword>
<dbReference type="PROSITE" id="PS50109">
    <property type="entry name" value="HIS_KIN"/>
    <property type="match status" value="1"/>
</dbReference>
<dbReference type="EMBL" id="HBFS01019181">
    <property type="protein sequence ID" value="CAD8919620.1"/>
    <property type="molecule type" value="Transcribed_RNA"/>
</dbReference>
<dbReference type="Pfam" id="PF02518">
    <property type="entry name" value="HATPase_c"/>
    <property type="match status" value="1"/>
</dbReference>
<feature type="region of interest" description="Disordered" evidence="7">
    <location>
        <begin position="1097"/>
        <end position="1126"/>
    </location>
</feature>
<dbReference type="InterPro" id="IPR001789">
    <property type="entry name" value="Sig_transdc_resp-reg_receiver"/>
</dbReference>
<feature type="domain" description="Response regulatory" evidence="10">
    <location>
        <begin position="958"/>
        <end position="1090"/>
    </location>
</feature>
<evidence type="ECO:0000256" key="3">
    <source>
        <dbReference type="ARBA" id="ARBA00022553"/>
    </source>
</evidence>
<dbReference type="InterPro" id="IPR011006">
    <property type="entry name" value="CheY-like_superfamily"/>
</dbReference>
<keyword evidence="3 6" id="KW-0597">Phosphoprotein</keyword>
<dbReference type="PROSITE" id="PS50110">
    <property type="entry name" value="RESPONSE_REGULATORY"/>
    <property type="match status" value="1"/>
</dbReference>
<feature type="domain" description="Histidine kinase" evidence="9">
    <location>
        <begin position="548"/>
        <end position="912"/>
    </location>
</feature>
<name>A0A7S1GAU8_9STRA</name>
<keyword evidence="8" id="KW-1133">Transmembrane helix</keyword>
<dbReference type="Gene3D" id="1.10.287.130">
    <property type="match status" value="1"/>
</dbReference>
<evidence type="ECO:0000256" key="6">
    <source>
        <dbReference type="PROSITE-ProRule" id="PRU00169"/>
    </source>
</evidence>
<evidence type="ECO:0000256" key="2">
    <source>
        <dbReference type="ARBA" id="ARBA00012438"/>
    </source>
</evidence>
<reference evidence="11" key="1">
    <citation type="submission" date="2021-01" db="EMBL/GenBank/DDBJ databases">
        <authorList>
            <person name="Corre E."/>
            <person name="Pelletier E."/>
            <person name="Niang G."/>
            <person name="Scheremetjew M."/>
            <person name="Finn R."/>
            <person name="Kale V."/>
            <person name="Holt S."/>
            <person name="Cochrane G."/>
            <person name="Meng A."/>
            <person name="Brown T."/>
            <person name="Cohen L."/>
        </authorList>
    </citation>
    <scope>NUCLEOTIDE SEQUENCE</scope>
    <source>
        <strain evidence="11">Ms1</strain>
    </source>
</reference>
<proteinExistence type="predicted"/>
<comment type="catalytic activity">
    <reaction evidence="1">
        <text>ATP + protein L-histidine = ADP + protein N-phospho-L-histidine.</text>
        <dbReference type="EC" id="2.7.13.3"/>
    </reaction>
</comment>
<evidence type="ECO:0000256" key="8">
    <source>
        <dbReference type="SAM" id="Phobius"/>
    </source>
</evidence>
<dbReference type="SMART" id="SM00387">
    <property type="entry name" value="HATPase_c"/>
    <property type="match status" value="1"/>
</dbReference>
<keyword evidence="4" id="KW-0808">Transferase</keyword>
<dbReference type="Gene3D" id="3.40.50.2300">
    <property type="match status" value="1"/>
</dbReference>
<dbReference type="EC" id="2.7.13.3" evidence="2"/>
<dbReference type="Gene3D" id="3.30.565.10">
    <property type="entry name" value="Histidine kinase-like ATPase, C-terminal domain"/>
    <property type="match status" value="1"/>
</dbReference>
<dbReference type="GO" id="GO:0009927">
    <property type="term" value="F:histidine phosphotransfer kinase activity"/>
    <property type="evidence" value="ECO:0007669"/>
    <property type="project" value="TreeGrafter"/>
</dbReference>
<keyword evidence="8" id="KW-0812">Transmembrane</keyword>
<feature type="compositionally biased region" description="Low complexity" evidence="7">
    <location>
        <begin position="933"/>
        <end position="944"/>
    </location>
</feature>
<dbReference type="GO" id="GO:0000155">
    <property type="term" value="F:phosphorelay sensor kinase activity"/>
    <property type="evidence" value="ECO:0007669"/>
    <property type="project" value="InterPro"/>
</dbReference>
<dbReference type="PANTHER" id="PTHR43047:SF71">
    <property type="entry name" value="HISTIDINE KINASE CONTAINING CHEY-HOMOLOGOUS RECEIVER DOMAIN-RELATED"/>
    <property type="match status" value="1"/>
</dbReference>
<dbReference type="AlphaFoldDB" id="A0A7S1GAU8"/>
<evidence type="ECO:0000259" key="10">
    <source>
        <dbReference type="PROSITE" id="PS50110"/>
    </source>
</evidence>
<feature type="compositionally biased region" description="Polar residues" evidence="7">
    <location>
        <begin position="917"/>
        <end position="928"/>
    </location>
</feature>
<dbReference type="PRINTS" id="PR00344">
    <property type="entry name" value="BCTRLSENSOR"/>
</dbReference>
<feature type="transmembrane region" description="Helical" evidence="8">
    <location>
        <begin position="81"/>
        <end position="101"/>
    </location>
</feature>
<evidence type="ECO:0000259" key="9">
    <source>
        <dbReference type="PROSITE" id="PS50109"/>
    </source>
</evidence>
<gene>
    <name evidence="11" type="ORF">BSP0115_LOCUS12882</name>
</gene>
<dbReference type="Pfam" id="PF00072">
    <property type="entry name" value="Response_reg"/>
    <property type="match status" value="1"/>
</dbReference>
<feature type="region of interest" description="Disordered" evidence="7">
    <location>
        <begin position="917"/>
        <end position="947"/>
    </location>
</feature>
<dbReference type="SUPFAM" id="SSF52172">
    <property type="entry name" value="CheY-like"/>
    <property type="match status" value="1"/>
</dbReference>
<dbReference type="GO" id="GO:0005886">
    <property type="term" value="C:plasma membrane"/>
    <property type="evidence" value="ECO:0007669"/>
    <property type="project" value="TreeGrafter"/>
</dbReference>
<dbReference type="SMART" id="SM00388">
    <property type="entry name" value="HisKA"/>
    <property type="match status" value="1"/>
</dbReference>
<dbReference type="PANTHER" id="PTHR43047">
    <property type="entry name" value="TWO-COMPONENT HISTIDINE PROTEIN KINASE"/>
    <property type="match status" value="1"/>
</dbReference>
<sequence>MASSMSPSFATGGTPIVHIGKSSPPGATGKSKRASKLAPVQSGSPRMNRYADSGTTTPTASTSWGKAGNPAKPKRTRARKLAMRVMLVLLALIPASTSYMYGHYQAADLTKKVRGDAWDAARAKWYSYFREVANRGVLMPLQAAGRDLAAVRHYMVSRPVEEAGNVAAEVFPLLDYARGKSSDLVDTGVYASAYAMSVRDDDEAAELDAKLEALYAGSGITVPEPTLPSESTYGETLVLTAVRPSHFSNLIVGLDLFTRDAVGTEEALFRSLNTPGLLLSPPLDSRLYRFLHPSHPKVTLAMLLPVHAREEYVDQMRQANIEEATLDATYDFGDGITGVAAEERQYYRPRALGLAISLIDPRRLFAPLAEHHLDGSHVSALVGTTVAVFDATPIEEVAVIQKRAPDGFSWGERLITESEEPQLECGKGNLLWASIGDHVDVDVEALCAPASETPELVSRLVLNAGGRLLVFFAISDGTFFEAAADAAQVEDPRANSMRIESIVIGWTLSLLMVAALFVLSYRASSESERAHRRAAEAARIAHEETMSYACHELRNPLHAICATAVMVLDDVGKLTRLLHRATSSAGRHDSAAAGDDDELLRNAALLVADPPDDGSVASSASARRLGPGISRTVSGITKDIETIVRSSKLMQTVVDDLLDYARLRYGQLEVVPTPCALRDVVEDLTSSHQAMARVPLRHQVDADVPATVFMDELRARQVLANGLTNACKLTRDGEIVVSVSVVGVKDCSDPEKTEAEVPVARASSVFSFVTSKSGNDSKVAPVRGASRRESDGSRISGISSQVRSAAGPQYLLFEVLDSGPGLRGADSVALFQPFEQGEIAKRTRHDDPSARKSRSKAGTGLGLAISYQLVHLMGGAVGLSDYVALEDRIISADLRDGAIAGARFWFTLPLPDDSVTTAASLQPQSSRGEASDTVPAGAATTGVARDAEAPEEALRGLHFLVVDDERINRRITGRFLTRLGATCETLADGDQVRAHLQAHHAAVFSANAGTAAAKASKPIAGILMDIEMERTRGDRVCRALRAAGVRIPIVACTGNASAHNVAAYLEAGFNSVLTKPHTCRDLALKLAGVVQQSQRHPMGQRFWSQAAGGRGDDSDDDASSSADGAA</sequence>
<accession>A0A7S1GAU8</accession>
<dbReference type="InterPro" id="IPR003661">
    <property type="entry name" value="HisK_dim/P_dom"/>
</dbReference>